<evidence type="ECO:0000259" key="4">
    <source>
        <dbReference type="PROSITE" id="PS51755"/>
    </source>
</evidence>
<dbReference type="RefSeq" id="WP_344118605.1">
    <property type="nucleotide sequence ID" value="NZ_BAAABW010000017.1"/>
</dbReference>
<organism evidence="5 6">
    <name type="scientific">Streptomyces blastmyceticus</name>
    <dbReference type="NCBI Taxonomy" id="68180"/>
    <lineage>
        <taxon>Bacteria</taxon>
        <taxon>Bacillati</taxon>
        <taxon>Actinomycetota</taxon>
        <taxon>Actinomycetes</taxon>
        <taxon>Kitasatosporales</taxon>
        <taxon>Streptomycetaceae</taxon>
        <taxon>Streptomyces</taxon>
    </lineage>
</organism>
<dbReference type="Gene3D" id="1.10.10.10">
    <property type="entry name" value="Winged helix-like DNA-binding domain superfamily/Winged helix DNA-binding domain"/>
    <property type="match status" value="1"/>
</dbReference>
<dbReference type="InterPro" id="IPR036388">
    <property type="entry name" value="WH-like_DNA-bd_sf"/>
</dbReference>
<feature type="DNA-binding region" description="OmpR/PhoB-type" evidence="2">
    <location>
        <begin position="38"/>
        <end position="136"/>
    </location>
</feature>
<evidence type="ECO:0000256" key="2">
    <source>
        <dbReference type="PROSITE-ProRule" id="PRU01091"/>
    </source>
</evidence>
<dbReference type="Pfam" id="PF00486">
    <property type="entry name" value="Trans_reg_C"/>
    <property type="match status" value="1"/>
</dbReference>
<dbReference type="EMBL" id="BAAABW010000017">
    <property type="protein sequence ID" value="GAA0354170.1"/>
    <property type="molecule type" value="Genomic_DNA"/>
</dbReference>
<dbReference type="SMART" id="SM00862">
    <property type="entry name" value="Trans_reg_C"/>
    <property type="match status" value="1"/>
</dbReference>
<dbReference type="InterPro" id="IPR016032">
    <property type="entry name" value="Sig_transdc_resp-reg_C-effctor"/>
</dbReference>
<dbReference type="InterPro" id="IPR001867">
    <property type="entry name" value="OmpR/PhoB-type_DNA-bd"/>
</dbReference>
<dbReference type="PROSITE" id="PS51755">
    <property type="entry name" value="OMPR_PHOB"/>
    <property type="match status" value="1"/>
</dbReference>
<reference evidence="5 6" key="1">
    <citation type="journal article" date="2019" name="Int. J. Syst. Evol. Microbiol.">
        <title>The Global Catalogue of Microorganisms (GCM) 10K type strain sequencing project: providing services to taxonomists for standard genome sequencing and annotation.</title>
        <authorList>
            <consortium name="The Broad Institute Genomics Platform"/>
            <consortium name="The Broad Institute Genome Sequencing Center for Infectious Disease"/>
            <person name="Wu L."/>
            <person name="Ma J."/>
        </authorList>
    </citation>
    <scope>NUCLEOTIDE SEQUENCE [LARGE SCALE GENOMIC DNA]</scope>
    <source>
        <strain evidence="5 6">JCM 4565</strain>
    </source>
</reference>
<name>A0ABN0X3T8_9ACTN</name>
<dbReference type="Proteomes" id="UP001500063">
    <property type="component" value="Unassembled WGS sequence"/>
</dbReference>
<evidence type="ECO:0000256" key="3">
    <source>
        <dbReference type="SAM" id="MobiDB-lite"/>
    </source>
</evidence>
<protein>
    <recommendedName>
        <fullName evidence="4">OmpR/PhoB-type domain-containing protein</fullName>
    </recommendedName>
</protein>
<gene>
    <name evidence="5" type="ORF">GCM10010319_34200</name>
</gene>
<feature type="domain" description="OmpR/PhoB-type" evidence="4">
    <location>
        <begin position="38"/>
        <end position="136"/>
    </location>
</feature>
<evidence type="ECO:0000313" key="5">
    <source>
        <dbReference type="EMBL" id="GAA0354170.1"/>
    </source>
</evidence>
<feature type="compositionally biased region" description="Low complexity" evidence="3">
    <location>
        <begin position="24"/>
        <end position="35"/>
    </location>
</feature>
<evidence type="ECO:0000256" key="1">
    <source>
        <dbReference type="ARBA" id="ARBA00023125"/>
    </source>
</evidence>
<evidence type="ECO:0000313" key="6">
    <source>
        <dbReference type="Proteomes" id="UP001500063"/>
    </source>
</evidence>
<accession>A0ABN0X3T8</accession>
<sequence>MYLSYPRLQRLHSGCPSAAPADTRPSGGPAPRSPRLTTPLPVQSGALVIDRLQRTAVIGGRQLDLTYVEFELLAHLASRPRQVHTRHQLISAVWGRPPVGDARTIDVHIARLRRKFGPEHRAALTTVRNVGYTYDPSRAAP</sequence>
<dbReference type="SUPFAM" id="SSF46894">
    <property type="entry name" value="C-terminal effector domain of the bipartite response regulators"/>
    <property type="match status" value="1"/>
</dbReference>
<feature type="region of interest" description="Disordered" evidence="3">
    <location>
        <begin position="13"/>
        <end position="39"/>
    </location>
</feature>
<keyword evidence="1 2" id="KW-0238">DNA-binding</keyword>
<keyword evidence="6" id="KW-1185">Reference proteome</keyword>
<dbReference type="CDD" id="cd00383">
    <property type="entry name" value="trans_reg_C"/>
    <property type="match status" value="1"/>
</dbReference>
<proteinExistence type="predicted"/>
<comment type="caution">
    <text evidence="5">The sequence shown here is derived from an EMBL/GenBank/DDBJ whole genome shotgun (WGS) entry which is preliminary data.</text>
</comment>